<sequence>MLYVYPCPNANDRTEKDTLLLREQSRYCMQKESSAEFKQKKGRYDMSSEEEVGEDGALNAVEAEAATPEDTGLTPEVTEEGRAETEREDSRVTSRKPPSPPLLMDAVLQTRLARVRNLSHRQHDNQNDSKDHPHTSSRNPLNDQ</sequence>
<dbReference type="Proteomes" id="UP001558652">
    <property type="component" value="Unassembled WGS sequence"/>
</dbReference>
<evidence type="ECO:0000313" key="2">
    <source>
        <dbReference type="EMBL" id="KAL1139138.1"/>
    </source>
</evidence>
<feature type="region of interest" description="Disordered" evidence="1">
    <location>
        <begin position="30"/>
        <end position="144"/>
    </location>
</feature>
<gene>
    <name evidence="2" type="ORF">AAG570_009198</name>
</gene>
<feature type="compositionally biased region" description="Basic and acidic residues" evidence="1">
    <location>
        <begin position="121"/>
        <end position="134"/>
    </location>
</feature>
<protein>
    <submittedName>
        <fullName evidence="2">Uncharacterized protein</fullName>
    </submittedName>
</protein>
<reference evidence="2 3" key="1">
    <citation type="submission" date="2024-07" db="EMBL/GenBank/DDBJ databases">
        <title>Chromosome-level genome assembly of the water stick insect Ranatra chinensis (Heteroptera: Nepidae).</title>
        <authorList>
            <person name="Liu X."/>
        </authorList>
    </citation>
    <scope>NUCLEOTIDE SEQUENCE [LARGE SCALE GENOMIC DNA]</scope>
    <source>
        <strain evidence="2">Cailab_2021Rc</strain>
        <tissue evidence="2">Muscle</tissue>
    </source>
</reference>
<feature type="compositionally biased region" description="Basic and acidic residues" evidence="1">
    <location>
        <begin position="33"/>
        <end position="46"/>
    </location>
</feature>
<accession>A0ABD0ZA44</accession>
<proteinExistence type="predicted"/>
<feature type="compositionally biased region" description="Basic and acidic residues" evidence="1">
    <location>
        <begin position="79"/>
        <end position="92"/>
    </location>
</feature>
<name>A0ABD0ZA44_9HEMI</name>
<dbReference type="EMBL" id="JBFDAA010000003">
    <property type="protein sequence ID" value="KAL1139138.1"/>
    <property type="molecule type" value="Genomic_DNA"/>
</dbReference>
<evidence type="ECO:0000256" key="1">
    <source>
        <dbReference type="SAM" id="MobiDB-lite"/>
    </source>
</evidence>
<dbReference type="AlphaFoldDB" id="A0ABD0ZA44"/>
<keyword evidence="3" id="KW-1185">Reference proteome</keyword>
<organism evidence="2 3">
    <name type="scientific">Ranatra chinensis</name>
    <dbReference type="NCBI Taxonomy" id="642074"/>
    <lineage>
        <taxon>Eukaryota</taxon>
        <taxon>Metazoa</taxon>
        <taxon>Ecdysozoa</taxon>
        <taxon>Arthropoda</taxon>
        <taxon>Hexapoda</taxon>
        <taxon>Insecta</taxon>
        <taxon>Pterygota</taxon>
        <taxon>Neoptera</taxon>
        <taxon>Paraneoptera</taxon>
        <taxon>Hemiptera</taxon>
        <taxon>Heteroptera</taxon>
        <taxon>Panheteroptera</taxon>
        <taxon>Nepomorpha</taxon>
        <taxon>Nepidae</taxon>
        <taxon>Ranatrinae</taxon>
        <taxon>Ranatra</taxon>
    </lineage>
</organism>
<evidence type="ECO:0000313" key="3">
    <source>
        <dbReference type="Proteomes" id="UP001558652"/>
    </source>
</evidence>
<comment type="caution">
    <text evidence="2">The sequence shown here is derived from an EMBL/GenBank/DDBJ whole genome shotgun (WGS) entry which is preliminary data.</text>
</comment>